<dbReference type="OrthoDB" id="9553835at2"/>
<evidence type="ECO:0000313" key="1">
    <source>
        <dbReference type="EMBL" id="KJQ74050.1"/>
    </source>
</evidence>
<dbReference type="RefSeq" id="WP_045615783.1">
    <property type="nucleotide sequence ID" value="NZ_JYGT01000010.1"/>
</dbReference>
<proteinExistence type="predicted"/>
<comment type="caution">
    <text evidence="1">The sequence shown here is derived from an EMBL/GenBank/DDBJ whole genome shotgun (WGS) entry which is preliminary data.</text>
</comment>
<sequence length="223" mass="25884">MKSKEFIQGLIEYLKNNLIIPDANFLKDRIKFKKGKYVYGEISFSNSRTFEGVILHLYAYNSEMGNFFSQNVPPYDKSSNPYDLVFVQPSISQAHFFKAPPITSFPYGDTIKLPESENDAKNIYPDVLMHLQQNHIPIIMAFHSGSKEVLKYLSLYPEAFRFKALTAIYIINKNELPLNDPLIQNILLFDKKVLENDNGLFSKHDLIFLENSFDQKLKQQIMQ</sequence>
<reference evidence="1 2" key="1">
    <citation type="submission" date="2015-02" db="EMBL/GenBank/DDBJ databases">
        <title>Evolution of amylase-binding proteins of oral streptococcal species.</title>
        <authorList>
            <person name="Haase E.M."/>
        </authorList>
    </citation>
    <scope>NUCLEOTIDE SEQUENCE [LARGE SCALE GENOMIC DNA]</scope>
    <source>
        <strain evidence="1 2">UC921A</strain>
    </source>
</reference>
<protein>
    <submittedName>
        <fullName evidence="1">Uncharacterized protein</fullName>
    </submittedName>
</protein>
<organism evidence="1 2">
    <name type="scientific">Streptococcus infantis</name>
    <dbReference type="NCBI Taxonomy" id="68892"/>
    <lineage>
        <taxon>Bacteria</taxon>
        <taxon>Bacillati</taxon>
        <taxon>Bacillota</taxon>
        <taxon>Bacilli</taxon>
        <taxon>Lactobacillales</taxon>
        <taxon>Streptococcaceae</taxon>
        <taxon>Streptococcus</taxon>
    </lineage>
</organism>
<gene>
    <name evidence="1" type="ORF">TZ94_01571</name>
</gene>
<name>A0A0F2DVS7_9STRE</name>
<dbReference type="EMBL" id="JYGT01000010">
    <property type="protein sequence ID" value="KJQ74050.1"/>
    <property type="molecule type" value="Genomic_DNA"/>
</dbReference>
<dbReference type="PATRIC" id="fig|28037.216.peg.1537"/>
<dbReference type="Proteomes" id="UP000033489">
    <property type="component" value="Unassembled WGS sequence"/>
</dbReference>
<evidence type="ECO:0000313" key="2">
    <source>
        <dbReference type="Proteomes" id="UP000033489"/>
    </source>
</evidence>
<accession>A0A0F2DVS7</accession>
<dbReference type="AlphaFoldDB" id="A0A0F2DVS7"/>